<dbReference type="Pfam" id="PF00550">
    <property type="entry name" value="PP-binding"/>
    <property type="match status" value="1"/>
</dbReference>
<evidence type="ECO:0000313" key="7">
    <source>
        <dbReference type="Proteomes" id="UP000264589"/>
    </source>
</evidence>
<dbReference type="EMBL" id="QUQO01000001">
    <property type="protein sequence ID" value="RFB04075.1"/>
    <property type="molecule type" value="Genomic_DNA"/>
</dbReference>
<keyword evidence="7" id="KW-1185">Reference proteome</keyword>
<keyword evidence="6" id="KW-0808">Transferase</keyword>
<sequence length="1078" mass="117548">MWVRRDEHMSAITIERCRQIAADLSGMEPGDLSPEASFLSLGFDSLFLTQLAAAYTREFGTKVTFRQLIDQAPTMVELSKVLPEPKPAAPAPVPTPEPAKPATVTAVAKSRPVMTAFPAAEGMAGVFQQQLALMQEQLRLLTGEEAAFDLVEIAPEVTATAPVIEAAADEPYEKPALPKGFGPSLVEGDRLSPAQEDHLARLIARYNEKTKGSKAATQADRPYHADPRTAAGFDRRWKDLVYPLVINRSEGAYLWDVDGNRYIDMLNGFGPNFFGHNAPFVREALRAQLEDGFELGPQTPRAGEAAKLLCELTGMDRASWVNTGSEAVQAAIRISRTVTAKNKIVVFEGSYHGNFDEVLVRRTGKGLGRTIPLAPGIPFESVGNVIVLPYGTDETLEVIRQEADDIAAVLVEPIQSRRPEFQPLEFLHQLRDLTREQEIVLVFDEVITGFRTGPGGAQEYYGVEADLATFGKVLGGGMPIGAVAGRKGVMDTFDGGFWQYGDESVPGAGVTFFAGTFVRHPLAMAAAYASLNYLKSAGSALQNGINQNAERFQNGLNDLFSDLEVPFHLVRFGSQMFLRTGDAGPLASLFFYHLRDRGVHLLEGFPCYMTAAHTEEDVDFVIEAAREALSDMIGDGVIAGKMMPRDLTYEPSPAQTEIWVAAQLDPASHLAFNESDTFTFHGADFTQLADAVRAAISEPEAFRTTFDGDGALAHVTAEAHLDLQILDHRHLPEEECLEKRELIFTAEADTPFDLEDGPLIRPTLIRETDERAVLILYAHHIIFDGWSAEQLLEDIAAHYRGEVPERSQPFSAYAAKVADASDLDWWAEKWKEGVPSLIKWPGAIIDPSGATGAQTANRSVDAGMMRVSRALASGLSVSPSAIWLATYGLGLADMTGMRDFLIGVPAAGQALYDIPAKGCAVHLLPIRMEIEADTSFGNFVRGLQSQVAEAVEHPAISHGALVRKLNARTELGRPPLVQAVFNYRAAFTGVEMDGVTVDAMENPRRHLFQELFLNLTAHADGAEFDAEYRTALLTKLRVETLLARMTDMMGKLVAHPEAKLGQFLPQGGTGESMARPAE</sequence>
<evidence type="ECO:0000256" key="1">
    <source>
        <dbReference type="ARBA" id="ARBA00001933"/>
    </source>
</evidence>
<feature type="domain" description="Carrier" evidence="5">
    <location>
        <begin position="11"/>
        <end position="86"/>
    </location>
</feature>
<dbReference type="InterPro" id="IPR005814">
    <property type="entry name" value="Aminotrans_3"/>
</dbReference>
<evidence type="ECO:0000256" key="3">
    <source>
        <dbReference type="ARBA" id="ARBA00022553"/>
    </source>
</evidence>
<dbReference type="InterPro" id="IPR023213">
    <property type="entry name" value="CAT-like_dom_sf"/>
</dbReference>
<dbReference type="SUPFAM" id="SSF47336">
    <property type="entry name" value="ACP-like"/>
    <property type="match status" value="1"/>
</dbReference>
<dbReference type="Gene3D" id="3.30.559.30">
    <property type="entry name" value="Nonribosomal peptide synthetase, condensation domain"/>
    <property type="match status" value="1"/>
</dbReference>
<dbReference type="InterPro" id="IPR001242">
    <property type="entry name" value="Condensation_dom"/>
</dbReference>
<proteinExistence type="predicted"/>
<dbReference type="GO" id="GO:0031177">
    <property type="term" value="F:phosphopantetheine binding"/>
    <property type="evidence" value="ECO:0007669"/>
    <property type="project" value="InterPro"/>
</dbReference>
<comment type="caution">
    <text evidence="6">The sequence shown here is derived from an EMBL/GenBank/DDBJ whole genome shotgun (WGS) entry which is preliminary data.</text>
</comment>
<dbReference type="Gene3D" id="1.10.1200.10">
    <property type="entry name" value="ACP-like"/>
    <property type="match status" value="1"/>
</dbReference>
<reference evidence="6 7" key="1">
    <citation type="submission" date="2018-08" db="EMBL/GenBank/DDBJ databases">
        <title>Parvularcula sp. SM1705, isolated from surface water of the South Sea China.</title>
        <authorList>
            <person name="Sun L."/>
        </authorList>
    </citation>
    <scope>NUCLEOTIDE SEQUENCE [LARGE SCALE GENOMIC DNA]</scope>
    <source>
        <strain evidence="6 7">SM1705</strain>
    </source>
</reference>
<comment type="cofactor">
    <cofactor evidence="1">
        <name>pyridoxal 5'-phosphate</name>
        <dbReference type="ChEBI" id="CHEBI:597326"/>
    </cofactor>
</comment>
<dbReference type="InParanoid" id="A0A371RF55"/>
<dbReference type="AlphaFoldDB" id="A0A371RF55"/>
<dbReference type="PANTHER" id="PTHR43713:SF3">
    <property type="entry name" value="GLUTAMATE-1-SEMIALDEHYDE 2,1-AMINOMUTASE 1, CHLOROPLASTIC-RELATED"/>
    <property type="match status" value="1"/>
</dbReference>
<keyword evidence="6" id="KW-0032">Aminotransferase</keyword>
<dbReference type="Pfam" id="PF00202">
    <property type="entry name" value="Aminotran_3"/>
    <property type="match status" value="1"/>
</dbReference>
<dbReference type="PANTHER" id="PTHR43713">
    <property type="entry name" value="GLUTAMATE-1-SEMIALDEHYDE 2,1-AMINOMUTASE"/>
    <property type="match status" value="1"/>
</dbReference>
<name>A0A371RF55_9PROT</name>
<gene>
    <name evidence="6" type="ORF">DX908_01520</name>
</gene>
<keyword evidence="4" id="KW-0663">Pyridoxal phosphate</keyword>
<organism evidence="6 7">
    <name type="scientific">Parvularcula marina</name>
    <dbReference type="NCBI Taxonomy" id="2292771"/>
    <lineage>
        <taxon>Bacteria</taxon>
        <taxon>Pseudomonadati</taxon>
        <taxon>Pseudomonadota</taxon>
        <taxon>Alphaproteobacteria</taxon>
        <taxon>Parvularculales</taxon>
        <taxon>Parvularculaceae</taxon>
        <taxon>Parvularcula</taxon>
    </lineage>
</organism>
<dbReference type="Gene3D" id="3.30.559.10">
    <property type="entry name" value="Chloramphenicol acetyltransferase-like domain"/>
    <property type="match status" value="1"/>
</dbReference>
<keyword evidence="3" id="KW-0597">Phosphoprotein</keyword>
<dbReference type="Gene3D" id="3.90.1150.10">
    <property type="entry name" value="Aspartate Aminotransferase, domain 1"/>
    <property type="match status" value="1"/>
</dbReference>
<dbReference type="SUPFAM" id="SSF53383">
    <property type="entry name" value="PLP-dependent transferases"/>
    <property type="match status" value="1"/>
</dbReference>
<evidence type="ECO:0000259" key="5">
    <source>
        <dbReference type="PROSITE" id="PS50075"/>
    </source>
</evidence>
<dbReference type="InterPro" id="IPR036736">
    <property type="entry name" value="ACP-like_sf"/>
</dbReference>
<dbReference type="CDD" id="cd00610">
    <property type="entry name" value="OAT_like"/>
    <property type="match status" value="1"/>
</dbReference>
<dbReference type="InterPro" id="IPR049704">
    <property type="entry name" value="Aminotrans_3_PPA_site"/>
</dbReference>
<dbReference type="SMART" id="SM00823">
    <property type="entry name" value="PKS_PP"/>
    <property type="match status" value="1"/>
</dbReference>
<protein>
    <submittedName>
        <fullName evidence="6">Aminotransferase class III-fold pyridoxal phosphate-dependent enzyme</fullName>
    </submittedName>
</protein>
<dbReference type="InterPro" id="IPR009081">
    <property type="entry name" value="PP-bd_ACP"/>
</dbReference>
<dbReference type="PROSITE" id="PS50075">
    <property type="entry name" value="CARRIER"/>
    <property type="match status" value="1"/>
</dbReference>
<evidence type="ECO:0000256" key="2">
    <source>
        <dbReference type="ARBA" id="ARBA00022450"/>
    </source>
</evidence>
<dbReference type="InterPro" id="IPR020806">
    <property type="entry name" value="PKS_PP-bd"/>
</dbReference>
<keyword evidence="2" id="KW-0596">Phosphopantetheine</keyword>
<dbReference type="Gene3D" id="3.40.640.10">
    <property type="entry name" value="Type I PLP-dependent aspartate aminotransferase-like (Major domain)"/>
    <property type="match status" value="1"/>
</dbReference>
<dbReference type="PROSITE" id="PS00600">
    <property type="entry name" value="AA_TRANSFER_CLASS_3"/>
    <property type="match status" value="1"/>
</dbReference>
<dbReference type="InterPro" id="IPR015421">
    <property type="entry name" value="PyrdxlP-dep_Trfase_major"/>
</dbReference>
<dbReference type="GO" id="GO:0008483">
    <property type="term" value="F:transaminase activity"/>
    <property type="evidence" value="ECO:0007669"/>
    <property type="project" value="UniProtKB-KW"/>
</dbReference>
<dbReference type="InterPro" id="IPR015424">
    <property type="entry name" value="PyrdxlP-dep_Trfase"/>
</dbReference>
<dbReference type="GO" id="GO:0030170">
    <property type="term" value="F:pyridoxal phosphate binding"/>
    <property type="evidence" value="ECO:0007669"/>
    <property type="project" value="InterPro"/>
</dbReference>
<dbReference type="InterPro" id="IPR015422">
    <property type="entry name" value="PyrdxlP-dep_Trfase_small"/>
</dbReference>
<accession>A0A371RF55</accession>
<dbReference type="Proteomes" id="UP000264589">
    <property type="component" value="Unassembled WGS sequence"/>
</dbReference>
<dbReference type="SUPFAM" id="SSF52777">
    <property type="entry name" value="CoA-dependent acyltransferases"/>
    <property type="match status" value="2"/>
</dbReference>
<dbReference type="Pfam" id="PF00668">
    <property type="entry name" value="Condensation"/>
    <property type="match status" value="1"/>
</dbReference>
<evidence type="ECO:0000313" key="6">
    <source>
        <dbReference type="EMBL" id="RFB04075.1"/>
    </source>
</evidence>
<evidence type="ECO:0000256" key="4">
    <source>
        <dbReference type="ARBA" id="ARBA00022898"/>
    </source>
</evidence>